<dbReference type="EMBL" id="FRDJ01000004">
    <property type="protein sequence ID" value="SHN58630.1"/>
    <property type="molecule type" value="Genomic_DNA"/>
</dbReference>
<dbReference type="InterPro" id="IPR029045">
    <property type="entry name" value="ClpP/crotonase-like_dom_sf"/>
</dbReference>
<evidence type="ECO:0000313" key="3">
    <source>
        <dbReference type="Proteomes" id="UP000184207"/>
    </source>
</evidence>
<evidence type="ECO:0000313" key="2">
    <source>
        <dbReference type="EMBL" id="SHN58630.1"/>
    </source>
</evidence>
<evidence type="ECO:0000256" key="1">
    <source>
        <dbReference type="SAM" id="Phobius"/>
    </source>
</evidence>
<gene>
    <name evidence="2" type="ORF">SAMN02745226_00952</name>
</gene>
<proteinExistence type="predicted"/>
<sequence length="469" mass="54226">MKVGTKLILIFVISGIVITFLLSWIIEFYKYQNRLVLIDDVAKAFEDVNSLVRKVYPRTDREALAENTKKLFESSLSKMPKKCLPIDAFKYVQPVLSTLNDQNLRMYPPVEPVYSVLPFSVVVIDGRVIVSSSAVESVKAGDEIVEINSKSVDKLISELIVFTSGEDYLVKEQQLTSLFQLVPELLDKKKDVVGIFYKQKEYNVKLRSENGENEVSVKTLTAFSYPRESAQYPALPSRVPFEFTRKGDVGILKLGTFQLSGTMFNKYREFLNNTFIQNRDLKLLLLDLRGVSSRDFTIFKELYEHFLSKQVSIKRYISVINTAYNMDLLEKYGYEFTQTTGELIRLEFEHTFIPRDPFVNADVWILFDRYTSNAALDFIYTFKKLRKSRTIGEPTLMKINHTTELNFRYDDNLMTTFSFPTAIFSEDYGESGLMPDFTIDMDTEKRIQYIKGEGDYMLSEALKIINNEN</sequence>
<accession>A0A1M7SJL3</accession>
<dbReference type="AlphaFoldDB" id="A0A1M7SJL3"/>
<dbReference type="STRING" id="1121883.SAMN02745226_00952"/>
<evidence type="ECO:0008006" key="4">
    <source>
        <dbReference type="Google" id="ProtNLM"/>
    </source>
</evidence>
<dbReference type="SUPFAM" id="SSF52096">
    <property type="entry name" value="ClpP/crotonase"/>
    <property type="match status" value="1"/>
</dbReference>
<dbReference type="Gene3D" id="3.90.226.10">
    <property type="entry name" value="2-enoyl-CoA Hydratase, Chain A, domain 1"/>
    <property type="match status" value="1"/>
</dbReference>
<keyword evidence="1" id="KW-0472">Membrane</keyword>
<keyword evidence="1" id="KW-1133">Transmembrane helix</keyword>
<keyword evidence="1" id="KW-0812">Transmembrane</keyword>
<name>A0A1M7SJL3_FERGO</name>
<feature type="transmembrane region" description="Helical" evidence="1">
    <location>
        <begin position="7"/>
        <end position="26"/>
    </location>
</feature>
<protein>
    <recommendedName>
        <fullName evidence="4">C-terminal processing protease CtpA/Prc, contains a PDZ domain</fullName>
    </recommendedName>
</protein>
<keyword evidence="3" id="KW-1185">Reference proteome</keyword>
<organism evidence="2 3">
    <name type="scientific">Fervidobacterium gondwanense DSM 13020</name>
    <dbReference type="NCBI Taxonomy" id="1121883"/>
    <lineage>
        <taxon>Bacteria</taxon>
        <taxon>Thermotogati</taxon>
        <taxon>Thermotogota</taxon>
        <taxon>Thermotogae</taxon>
        <taxon>Thermotogales</taxon>
        <taxon>Fervidobacteriaceae</taxon>
        <taxon>Fervidobacterium</taxon>
    </lineage>
</organism>
<dbReference type="Proteomes" id="UP000184207">
    <property type="component" value="Unassembled WGS sequence"/>
</dbReference>
<reference evidence="3" key="1">
    <citation type="submission" date="2016-12" db="EMBL/GenBank/DDBJ databases">
        <authorList>
            <person name="Varghese N."/>
            <person name="Submissions S."/>
        </authorList>
    </citation>
    <scope>NUCLEOTIDE SEQUENCE [LARGE SCALE GENOMIC DNA]</scope>
    <source>
        <strain evidence="3">DSM 13020</strain>
    </source>
</reference>